<dbReference type="Pfam" id="PF13277">
    <property type="entry name" value="YmdB"/>
    <property type="match status" value="1"/>
</dbReference>
<dbReference type="InterPro" id="IPR029052">
    <property type="entry name" value="Metallo-depent_PP-like"/>
</dbReference>
<feature type="binding site" evidence="2">
    <location>
        <position position="49"/>
    </location>
    <ligand>
        <name>Fe cation</name>
        <dbReference type="ChEBI" id="CHEBI:24875"/>
        <label>1</label>
    </ligand>
</feature>
<evidence type="ECO:0000313" key="4">
    <source>
        <dbReference type="Proteomes" id="UP001366166"/>
    </source>
</evidence>
<protein>
    <submittedName>
        <fullName evidence="3">Metallophosphoesterase</fullName>
    </submittedName>
</protein>
<dbReference type="PIRSF" id="PIRSF004789">
    <property type="entry name" value="DR1281"/>
    <property type="match status" value="1"/>
</dbReference>
<name>A0AAU9EQV2_9BACT</name>
<dbReference type="GO" id="GO:0046872">
    <property type="term" value="F:metal ion binding"/>
    <property type="evidence" value="ECO:0007669"/>
    <property type="project" value="UniProtKB-KW"/>
</dbReference>
<dbReference type="SUPFAM" id="SSF56300">
    <property type="entry name" value="Metallo-dependent phosphatases"/>
    <property type="match status" value="1"/>
</dbReference>
<dbReference type="NCBIfam" id="TIGR00282">
    <property type="entry name" value="TIGR00282 family metallophosphoesterase"/>
    <property type="match status" value="1"/>
</dbReference>
<dbReference type="KEGG" id="dmp:FAK_00620"/>
<evidence type="ECO:0000256" key="2">
    <source>
        <dbReference type="PIRSR" id="PIRSR004789-51"/>
    </source>
</evidence>
<dbReference type="InterPro" id="IPR005235">
    <property type="entry name" value="YmdB-like"/>
</dbReference>
<accession>A0AAU9EQV2</accession>
<feature type="active site" description="Proton donor" evidence="1">
    <location>
        <position position="77"/>
    </location>
</feature>
<dbReference type="Proteomes" id="UP001366166">
    <property type="component" value="Chromosome"/>
</dbReference>
<feature type="binding site" evidence="2">
    <location>
        <position position="187"/>
    </location>
    <ligand>
        <name>Fe cation</name>
        <dbReference type="ChEBI" id="CHEBI:24875"/>
        <label>1</label>
    </ligand>
</feature>
<dbReference type="CDD" id="cd07382">
    <property type="entry name" value="MPP_DR1281"/>
    <property type="match status" value="1"/>
</dbReference>
<gene>
    <name evidence="3" type="ORF">FAK_00620</name>
</gene>
<feature type="binding site" evidence="2">
    <location>
        <position position="160"/>
    </location>
    <ligand>
        <name>Fe cation</name>
        <dbReference type="ChEBI" id="CHEBI:24875"/>
        <label>2</label>
    </ligand>
</feature>
<feature type="binding site" evidence="2">
    <location>
        <position position="48"/>
    </location>
    <ligand>
        <name>Fe cation</name>
        <dbReference type="ChEBI" id="CHEBI:24875"/>
        <label>1</label>
    </ligand>
</feature>
<proteinExistence type="predicted"/>
<reference evidence="4" key="1">
    <citation type="journal article" date="2023" name="Arch. Microbiol.">
        <title>Desulfoferula mesophilus gen. nov. sp. nov., a mesophilic sulfate-reducing bacterium isolated from a brackish lake sediment.</title>
        <authorList>
            <person name="Watanabe T."/>
            <person name="Yabe T."/>
            <person name="Tsuji J.M."/>
            <person name="Fukui M."/>
        </authorList>
    </citation>
    <scope>NUCLEOTIDE SEQUENCE [LARGE SCALE GENOMIC DNA]</scope>
    <source>
        <strain evidence="4">12FAK</strain>
    </source>
</reference>
<feature type="binding site" evidence="2">
    <location>
        <position position="185"/>
    </location>
    <ligand>
        <name>Fe cation</name>
        <dbReference type="ChEBI" id="CHEBI:24875"/>
        <label>2</label>
    </ligand>
</feature>
<feature type="binding site" evidence="2">
    <location>
        <position position="76"/>
    </location>
    <ligand>
        <name>Fe cation</name>
        <dbReference type="ChEBI" id="CHEBI:24875"/>
        <label>2</label>
    </ligand>
</feature>
<evidence type="ECO:0000313" key="3">
    <source>
        <dbReference type="EMBL" id="BEQ12996.1"/>
    </source>
</evidence>
<dbReference type="Gene3D" id="3.60.21.10">
    <property type="match status" value="1"/>
</dbReference>
<keyword evidence="4" id="KW-1185">Reference proteome</keyword>
<dbReference type="EMBL" id="AP028679">
    <property type="protein sequence ID" value="BEQ12996.1"/>
    <property type="molecule type" value="Genomic_DNA"/>
</dbReference>
<dbReference type="PANTHER" id="PTHR36303:SF1">
    <property type="entry name" value="2',3'-CYCLIC-NUCLEOTIDE 2'-PHOSPHODIESTERASE"/>
    <property type="match status" value="1"/>
</dbReference>
<sequence>MAVERSGPGMNILMVGDVFGSPGRRCLKSLLPGLRQRLSLDLVVVNGENASGGLGISTRVAQEIFSYGANVITTGNHVWRQRDLVPLLEDEPRLLRPANYPPDAPGKGWALAETKSGRRVGVINLEGRVFMNPLEDPFRVADEILAGPLRKLKVILVDMHGEATSEKQALGRYLDGRVSAVLGTHTHVPTADERILTGGTAYQTDVGFTGPVESVIGMDPKTATHRLRTFRPKPFKVAAGPAALGATLVSVDPETGKATRIERIYERLD</sequence>
<dbReference type="AlphaFoldDB" id="A0AAU9EQV2"/>
<feature type="binding site" evidence="2">
    <location>
        <position position="48"/>
    </location>
    <ligand>
        <name>Fe cation</name>
        <dbReference type="ChEBI" id="CHEBI:24875"/>
        <label>2</label>
    </ligand>
</feature>
<dbReference type="PANTHER" id="PTHR36303">
    <property type="entry name" value="2',3'-CYCLIC-NUCLEOTIDE 2'-PHOSPHODIESTERASE"/>
    <property type="match status" value="1"/>
</dbReference>
<organism evidence="3 4">
    <name type="scientific">Desulfoferula mesophila</name>
    <dbReference type="NCBI Taxonomy" id="3058419"/>
    <lineage>
        <taxon>Bacteria</taxon>
        <taxon>Pseudomonadati</taxon>
        <taxon>Thermodesulfobacteriota</taxon>
        <taxon>Desulfarculia</taxon>
        <taxon>Desulfarculales</taxon>
        <taxon>Desulfarculaceae</taxon>
        <taxon>Desulfoferula</taxon>
    </lineage>
</organism>
<feature type="binding site" evidence="2">
    <location>
        <position position="17"/>
    </location>
    <ligand>
        <name>Fe cation</name>
        <dbReference type="ChEBI" id="CHEBI:24875"/>
        <label>1</label>
    </ligand>
</feature>
<keyword evidence="2" id="KW-0479">Metal-binding</keyword>
<evidence type="ECO:0000256" key="1">
    <source>
        <dbReference type="PIRSR" id="PIRSR004789-50"/>
    </source>
</evidence>
<dbReference type="GO" id="GO:0004113">
    <property type="term" value="F:2',3'-cyclic-nucleotide 3'-phosphodiesterase activity"/>
    <property type="evidence" value="ECO:0007669"/>
    <property type="project" value="TreeGrafter"/>
</dbReference>